<name>A0A9X1S0U3_9MICO</name>
<evidence type="ECO:0000313" key="4">
    <source>
        <dbReference type="Proteomes" id="UP001139354"/>
    </source>
</evidence>
<keyword evidence="3" id="KW-0378">Hydrolase</keyword>
<proteinExistence type="predicted"/>
<feature type="compositionally biased region" description="Polar residues" evidence="1">
    <location>
        <begin position="479"/>
        <end position="492"/>
    </location>
</feature>
<keyword evidence="3" id="KW-0547">Nucleotide-binding</keyword>
<evidence type="ECO:0000256" key="1">
    <source>
        <dbReference type="SAM" id="MobiDB-lite"/>
    </source>
</evidence>
<reference evidence="3" key="1">
    <citation type="submission" date="2021-04" db="EMBL/GenBank/DDBJ databases">
        <title>Microbacterium tenobrionis sp. nov. and Microbacterium allomyrinae sp. nov., isolated from larvae of Tenobrio molitor and Allomyrina dichotoma, respectively.</title>
        <authorList>
            <person name="Lee S.D."/>
        </authorList>
    </citation>
    <scope>NUCLEOTIDE SEQUENCE</scope>
    <source>
        <strain evidence="3">BWT-G7</strain>
    </source>
</reference>
<dbReference type="GO" id="GO:0004386">
    <property type="term" value="F:helicase activity"/>
    <property type="evidence" value="ECO:0007669"/>
    <property type="project" value="UniProtKB-KW"/>
</dbReference>
<dbReference type="Pfam" id="PF13625">
    <property type="entry name" value="Helicase_C_3"/>
    <property type="match status" value="1"/>
</dbReference>
<feature type="region of interest" description="Disordered" evidence="1">
    <location>
        <begin position="468"/>
        <end position="492"/>
    </location>
</feature>
<feature type="domain" description="Helicase XPB/Ssl2 N-terminal" evidence="2">
    <location>
        <begin position="314"/>
        <end position="435"/>
    </location>
</feature>
<evidence type="ECO:0000259" key="2">
    <source>
        <dbReference type="Pfam" id="PF13625"/>
    </source>
</evidence>
<dbReference type="Proteomes" id="UP001139354">
    <property type="component" value="Unassembled WGS sequence"/>
</dbReference>
<comment type="caution">
    <text evidence="3">The sequence shown here is derived from an EMBL/GenBank/DDBJ whole genome shotgun (WGS) entry which is preliminary data.</text>
</comment>
<keyword evidence="3" id="KW-0347">Helicase</keyword>
<dbReference type="EMBL" id="JAGTTN010000001">
    <property type="protein sequence ID" value="MCC2030941.1"/>
    <property type="molecule type" value="Genomic_DNA"/>
</dbReference>
<sequence length="577" mass="60753">MVSDARALATWLALRDDAALASTLAARGVSPTVNWHDFFDAAEGLLEQGSLDRALTRLARPELLAVAAAASPSEPPATDGVGSRLALIDDTGRPFGPVADRLAATRSAHPDAFAPIPVPSPPGPADARSAAAAAEQAFTSAGSLADVLLACLHSAITRTGAGPVSAADRKRLTDAGAITHADDLEDLLASAAASGLAIAHDREWVVTTAGEQWLETSTAGRWATVVEGFRASLPEGLRTPDGGFLAPGVWADAYPLDADWSERARRLRRLGVLWGLFGASSDAEFPWTVALRTGAPADAGTMTPHLPTEIDRVYLQADLTAIAPGPLAPALDLRLRSIALRESRAQASTYRFTPESLGAGMTEGETAGSVRSFLSQLSLTGIPQPLDYLIESTALRHGLVRVRSEESSGRTRVESADAGLLDTIAIDQSLRPLGLVDDNGALSSRVARDAVYWTLADARYPVVALDDNGTPESVHRRTATTQSEPSPTPTRTYSRLIQTLRSGHGTGGEEGWLGRELEQAVRARSEIIVVVKMPDGTERSLTLEAAGLGGGRLRGRDRAADIERTLPVSSIVSVRPA</sequence>
<dbReference type="RefSeq" id="WP_229382827.1">
    <property type="nucleotide sequence ID" value="NZ_JAGTTN010000001.1"/>
</dbReference>
<accession>A0A9X1S0U3</accession>
<protein>
    <submittedName>
        <fullName evidence="3">Helicase-associated domain-containing protein</fullName>
    </submittedName>
</protein>
<keyword evidence="4" id="KW-1185">Reference proteome</keyword>
<organism evidence="3 4">
    <name type="scientific">Microbacterium allomyrinae</name>
    <dbReference type="NCBI Taxonomy" id="2830666"/>
    <lineage>
        <taxon>Bacteria</taxon>
        <taxon>Bacillati</taxon>
        <taxon>Actinomycetota</taxon>
        <taxon>Actinomycetes</taxon>
        <taxon>Micrococcales</taxon>
        <taxon>Microbacteriaceae</taxon>
        <taxon>Microbacterium</taxon>
    </lineage>
</organism>
<keyword evidence="3" id="KW-0067">ATP-binding</keyword>
<gene>
    <name evidence="3" type="ORF">KEC57_01950</name>
</gene>
<dbReference type="InterPro" id="IPR032830">
    <property type="entry name" value="XPB/Ssl2_N"/>
</dbReference>
<dbReference type="AlphaFoldDB" id="A0A9X1S0U3"/>
<evidence type="ECO:0000313" key="3">
    <source>
        <dbReference type="EMBL" id="MCC2030941.1"/>
    </source>
</evidence>